<feature type="domain" description="Nucleotidyl transferase" evidence="3">
    <location>
        <begin position="2"/>
        <end position="229"/>
    </location>
</feature>
<comment type="caution">
    <text evidence="4">The sequence shown here is derived from an EMBL/GenBank/DDBJ whole genome shotgun (WGS) entry which is preliminary data.</text>
</comment>
<name>A0AAW7XMA0_9GAMM</name>
<reference evidence="4" key="1">
    <citation type="submission" date="2023-07" db="EMBL/GenBank/DDBJ databases">
        <title>Genome content predicts the carbon catabolic preferences of heterotrophic bacteria.</title>
        <authorList>
            <person name="Gralka M."/>
        </authorList>
    </citation>
    <scope>NUCLEOTIDE SEQUENCE</scope>
    <source>
        <strain evidence="4">I2M16</strain>
    </source>
</reference>
<dbReference type="InterPro" id="IPR029044">
    <property type="entry name" value="Nucleotide-diphossugar_trans"/>
</dbReference>
<evidence type="ECO:0000256" key="2">
    <source>
        <dbReference type="ARBA" id="ARBA00022695"/>
    </source>
</evidence>
<dbReference type="SUPFAM" id="SSF53448">
    <property type="entry name" value="Nucleotide-diphospho-sugar transferases"/>
    <property type="match status" value="1"/>
</dbReference>
<dbReference type="EMBL" id="JAUOPG010000008">
    <property type="protein sequence ID" value="MDO6454503.1"/>
    <property type="molecule type" value="Genomic_DNA"/>
</dbReference>
<proteinExistence type="predicted"/>
<dbReference type="CDD" id="cd06422">
    <property type="entry name" value="NTP_transferase_like_1"/>
    <property type="match status" value="1"/>
</dbReference>
<evidence type="ECO:0000313" key="5">
    <source>
        <dbReference type="Proteomes" id="UP001169862"/>
    </source>
</evidence>
<protein>
    <submittedName>
        <fullName evidence="4">Nucleotidyltransferase family protein</fullName>
    </submittedName>
</protein>
<dbReference type="Gene3D" id="3.90.550.10">
    <property type="entry name" value="Spore Coat Polysaccharide Biosynthesis Protein SpsA, Chain A"/>
    <property type="match status" value="1"/>
</dbReference>
<keyword evidence="2" id="KW-0548">Nucleotidyltransferase</keyword>
<dbReference type="InterPro" id="IPR005835">
    <property type="entry name" value="NTP_transferase_dom"/>
</dbReference>
<dbReference type="AlphaFoldDB" id="A0AAW7XMA0"/>
<dbReference type="NCBIfam" id="NF045761">
    <property type="entry name" value="NAMPUrTaseMurU"/>
    <property type="match status" value="1"/>
</dbReference>
<dbReference type="PANTHER" id="PTHR43584">
    <property type="entry name" value="NUCLEOTIDYL TRANSFERASE"/>
    <property type="match status" value="1"/>
</dbReference>
<sequence>MKAMILAAGLGTRMRPLTLTTPKPLIPVNGKPLIEYHLEALAKAGIVDVVINHAWLGEKIEQALGDGKRWGVTITYSREDEPLETGGGVIKALPWLSDDGEPFLLINGDVLIDCDYTQLLSVRPRTAHLVLVDNPEHNKDGDFDLIPNGQVLNPVTEKGSALEVDRKRYTFSGVSVINPALFNGVVESKFPLAPLFRAAAQEQLLTGQLHTGFWMDIGTEQRLKDAEHLLRKADAK</sequence>
<keyword evidence="1" id="KW-0808">Transferase</keyword>
<evidence type="ECO:0000256" key="1">
    <source>
        <dbReference type="ARBA" id="ARBA00022679"/>
    </source>
</evidence>
<evidence type="ECO:0000313" key="4">
    <source>
        <dbReference type="EMBL" id="MDO6454503.1"/>
    </source>
</evidence>
<dbReference type="GO" id="GO:0016779">
    <property type="term" value="F:nucleotidyltransferase activity"/>
    <property type="evidence" value="ECO:0007669"/>
    <property type="project" value="UniProtKB-KW"/>
</dbReference>
<accession>A0AAW7XMA0</accession>
<dbReference type="Pfam" id="PF00483">
    <property type="entry name" value="NTP_transferase"/>
    <property type="match status" value="1"/>
</dbReference>
<dbReference type="Proteomes" id="UP001169862">
    <property type="component" value="Unassembled WGS sequence"/>
</dbReference>
<dbReference type="InterPro" id="IPR050065">
    <property type="entry name" value="GlmU-like"/>
</dbReference>
<gene>
    <name evidence="4" type="ORF">Q4490_13085</name>
</gene>
<organism evidence="4 5">
    <name type="scientific">Neptunomonas phycophila</name>
    <dbReference type="NCBI Taxonomy" id="1572645"/>
    <lineage>
        <taxon>Bacteria</taxon>
        <taxon>Pseudomonadati</taxon>
        <taxon>Pseudomonadota</taxon>
        <taxon>Gammaproteobacteria</taxon>
        <taxon>Oceanospirillales</taxon>
        <taxon>Oceanospirillaceae</taxon>
        <taxon>Neptunomonas</taxon>
    </lineage>
</organism>
<dbReference type="InterPro" id="IPR054790">
    <property type="entry name" value="MurU"/>
</dbReference>
<evidence type="ECO:0000259" key="3">
    <source>
        <dbReference type="Pfam" id="PF00483"/>
    </source>
</evidence>
<dbReference type="PANTHER" id="PTHR43584:SF8">
    <property type="entry name" value="N-ACETYLMURAMATE ALPHA-1-PHOSPHATE URIDYLYLTRANSFERASE"/>
    <property type="match status" value="1"/>
</dbReference>